<dbReference type="OrthoDB" id="10268103at2759"/>
<accession>A8Q8Z9</accession>
<dbReference type="InParanoid" id="A8Q8Z9"/>
<dbReference type="GeneID" id="5853651"/>
<dbReference type="PANTHER" id="PTHR11138">
    <property type="entry name" value="METHIONYL-TRNA FORMYLTRANSFERASE"/>
    <property type="match status" value="1"/>
</dbReference>
<dbReference type="InterPro" id="IPR005793">
    <property type="entry name" value="Formyl_trans_C"/>
</dbReference>
<evidence type="ECO:0000259" key="2">
    <source>
        <dbReference type="Pfam" id="PF02911"/>
    </source>
</evidence>
<dbReference type="Pfam" id="PF02911">
    <property type="entry name" value="Formyl_trans_C"/>
    <property type="match status" value="1"/>
</dbReference>
<keyword evidence="4" id="KW-1185">Reference proteome</keyword>
<dbReference type="OMA" id="QRINIHP"/>
<dbReference type="Pfam" id="PF00551">
    <property type="entry name" value="Formyl_trans_N"/>
    <property type="match status" value="1"/>
</dbReference>
<name>A8Q8Z9_MALGO</name>
<gene>
    <name evidence="3" type="ORF">MGL_3379</name>
</gene>
<dbReference type="SUPFAM" id="SSF53328">
    <property type="entry name" value="Formyltransferase"/>
    <property type="match status" value="1"/>
</dbReference>
<evidence type="ECO:0000259" key="1">
    <source>
        <dbReference type="Pfam" id="PF00551"/>
    </source>
</evidence>
<evidence type="ECO:0008006" key="5">
    <source>
        <dbReference type="Google" id="ProtNLM"/>
    </source>
</evidence>
<evidence type="ECO:0000313" key="3">
    <source>
        <dbReference type="EMBL" id="EDP42130.1"/>
    </source>
</evidence>
<sequence>MRVSPVKQLAEQKHVPVSTVPKEGLEAFTLPPSICESKSPLLITASFGHRIPTSMLSHFPSTSLAINLHPSMLPDLRGAAPLQWAIARQYTQTGITVQQLHPTHFDRGGILKQVIVNIPTSCTYPALVEELAPRGAELLVDVVARLPECHARLIPQDSTHATRAPKLAPRFSQIRWDAWNAAMIDARMRAFGYTQPLTTTLIPATSQFSPAPCIIHEGHVLLETPSEAKSLEKPGQGVYVSHGGFLAFKTISGMYGITRIQTRGKPARLSQDWWRGFRDRADDQGRIQFA</sequence>
<proteinExistence type="predicted"/>
<reference evidence="3 4" key="1">
    <citation type="journal article" date="2007" name="Proc. Natl. Acad. Sci. U.S.A.">
        <title>Dandruff-associated Malassezia genomes reveal convergent and divergent virulence traits shared with plant and human fungal pathogens.</title>
        <authorList>
            <person name="Xu J."/>
            <person name="Saunders C.W."/>
            <person name="Hu P."/>
            <person name="Grant R.A."/>
            <person name="Boekhout T."/>
            <person name="Kuramae E.E."/>
            <person name="Kronstad J.W."/>
            <person name="Deangelis Y.M."/>
            <person name="Reeder N.L."/>
            <person name="Johnstone K.R."/>
            <person name="Leland M."/>
            <person name="Fieno A.M."/>
            <person name="Begley W.M."/>
            <person name="Sun Y."/>
            <person name="Lacey M.P."/>
            <person name="Chaudhary T."/>
            <person name="Keough T."/>
            <person name="Chu L."/>
            <person name="Sears R."/>
            <person name="Yuan B."/>
            <person name="Dawson T.L.Jr."/>
        </authorList>
    </citation>
    <scope>NUCLEOTIDE SEQUENCE [LARGE SCALE GENOMIC DNA]</scope>
    <source>
        <strain evidence="4">ATCC MYA-4612 / CBS 7966</strain>
    </source>
</reference>
<dbReference type="InterPro" id="IPR002376">
    <property type="entry name" value="Formyl_transf_N"/>
</dbReference>
<dbReference type="PANTHER" id="PTHR11138:SF5">
    <property type="entry name" value="METHIONYL-TRNA FORMYLTRANSFERASE, MITOCHONDRIAL"/>
    <property type="match status" value="1"/>
</dbReference>
<dbReference type="VEuPathDB" id="FungiDB:MGL_3379"/>
<dbReference type="EMBL" id="AAYY01000013">
    <property type="protein sequence ID" value="EDP42130.1"/>
    <property type="molecule type" value="Genomic_DNA"/>
</dbReference>
<dbReference type="GO" id="GO:0004479">
    <property type="term" value="F:methionyl-tRNA formyltransferase activity"/>
    <property type="evidence" value="ECO:0007669"/>
    <property type="project" value="TreeGrafter"/>
</dbReference>
<dbReference type="Gene3D" id="3.40.50.12230">
    <property type="match status" value="1"/>
</dbReference>
<dbReference type="InterPro" id="IPR036477">
    <property type="entry name" value="Formyl_transf_N_sf"/>
</dbReference>
<dbReference type="KEGG" id="mgl:MGL_3379"/>
<organism evidence="3 4">
    <name type="scientific">Malassezia globosa (strain ATCC MYA-4612 / CBS 7966)</name>
    <name type="common">Dandruff-associated fungus</name>
    <dbReference type="NCBI Taxonomy" id="425265"/>
    <lineage>
        <taxon>Eukaryota</taxon>
        <taxon>Fungi</taxon>
        <taxon>Dikarya</taxon>
        <taxon>Basidiomycota</taxon>
        <taxon>Ustilaginomycotina</taxon>
        <taxon>Malasseziomycetes</taxon>
        <taxon>Malasseziales</taxon>
        <taxon>Malasseziaceae</taxon>
        <taxon>Malassezia</taxon>
    </lineage>
</organism>
<comment type="caution">
    <text evidence="3">The sequence shown here is derived from an EMBL/GenBank/DDBJ whole genome shotgun (WGS) entry which is preliminary data.</text>
</comment>
<dbReference type="STRING" id="425265.A8Q8Z9"/>
<dbReference type="GO" id="GO:0005739">
    <property type="term" value="C:mitochondrion"/>
    <property type="evidence" value="ECO:0007669"/>
    <property type="project" value="TreeGrafter"/>
</dbReference>
<dbReference type="Proteomes" id="UP000008837">
    <property type="component" value="Unassembled WGS sequence"/>
</dbReference>
<protein>
    <recommendedName>
        <fullName evidence="5">Methionyl-tRNA formyltransferase</fullName>
    </recommendedName>
</protein>
<dbReference type="AlphaFoldDB" id="A8Q8Z9"/>
<dbReference type="RefSeq" id="XP_001729344.1">
    <property type="nucleotide sequence ID" value="XM_001729292.1"/>
</dbReference>
<feature type="domain" description="Formyl transferase N-terminal" evidence="1">
    <location>
        <begin position="9"/>
        <end position="143"/>
    </location>
</feature>
<evidence type="ECO:0000313" key="4">
    <source>
        <dbReference type="Proteomes" id="UP000008837"/>
    </source>
</evidence>
<dbReference type="FunCoup" id="A8Q8Z9">
    <property type="interactions" value="192"/>
</dbReference>
<feature type="domain" description="Formyl transferase C-terminal" evidence="2">
    <location>
        <begin position="167"/>
        <end position="278"/>
    </location>
</feature>